<dbReference type="OrthoDB" id="6629168at2759"/>
<organism evidence="1 2">
    <name type="scientific">Daphnia galeata</name>
    <dbReference type="NCBI Taxonomy" id="27404"/>
    <lineage>
        <taxon>Eukaryota</taxon>
        <taxon>Metazoa</taxon>
        <taxon>Ecdysozoa</taxon>
        <taxon>Arthropoda</taxon>
        <taxon>Crustacea</taxon>
        <taxon>Branchiopoda</taxon>
        <taxon>Diplostraca</taxon>
        <taxon>Cladocera</taxon>
        <taxon>Anomopoda</taxon>
        <taxon>Daphniidae</taxon>
        <taxon>Daphnia</taxon>
    </lineage>
</organism>
<keyword evidence="2" id="KW-1185">Reference proteome</keyword>
<dbReference type="AlphaFoldDB" id="A0A8J2RPA1"/>
<name>A0A8J2RPA1_9CRUS</name>
<sequence>MKKLQLLYLKVFEEELVVLSLFNESLSPFTRTVMAKKLFATNRPKTFPITKPVFPKISMDNIPPLSDLIGTNSWLIFSLLKLDRNQDWLQLPSQYWNLMTYYRTVRDFVRSLEVTNDCADQGVKIINDFKDLTEDKEQLQYALQVIEHHRRLISSVPHERKFEQATVSGFISHFMNLLCCKSVAATTKRLARIVLRKNKDLNPLP</sequence>
<dbReference type="PANTHER" id="PTHR46113:SF1">
    <property type="entry name" value="PEPTIDASE M17 LEUCYL AMINOPEPTIDASE N-TERMINAL DOMAIN-CONTAINING PROTEIN"/>
    <property type="match status" value="1"/>
</dbReference>
<dbReference type="EMBL" id="CAKKLH010000116">
    <property type="protein sequence ID" value="CAH0103860.1"/>
    <property type="molecule type" value="Genomic_DNA"/>
</dbReference>
<proteinExistence type="predicted"/>
<gene>
    <name evidence="1" type="ORF">DGAL_LOCUS6537</name>
</gene>
<protein>
    <submittedName>
        <fullName evidence="1">Uncharacterized protein</fullName>
    </submittedName>
</protein>
<reference evidence="1" key="1">
    <citation type="submission" date="2021-11" db="EMBL/GenBank/DDBJ databases">
        <authorList>
            <person name="Schell T."/>
        </authorList>
    </citation>
    <scope>NUCLEOTIDE SEQUENCE</scope>
    <source>
        <strain evidence="1">M5</strain>
    </source>
</reference>
<evidence type="ECO:0000313" key="2">
    <source>
        <dbReference type="Proteomes" id="UP000789390"/>
    </source>
</evidence>
<dbReference type="Proteomes" id="UP000789390">
    <property type="component" value="Unassembled WGS sequence"/>
</dbReference>
<comment type="caution">
    <text evidence="1">The sequence shown here is derived from an EMBL/GenBank/DDBJ whole genome shotgun (WGS) entry which is preliminary data.</text>
</comment>
<evidence type="ECO:0000313" key="1">
    <source>
        <dbReference type="EMBL" id="CAH0103860.1"/>
    </source>
</evidence>
<dbReference type="PANTHER" id="PTHR46113">
    <property type="entry name" value="SNAC DOMAIN-CONTAINING PROTEIN"/>
    <property type="match status" value="1"/>
</dbReference>
<accession>A0A8J2RPA1</accession>